<accession>A0A0C3NLY9</accession>
<protein>
    <submittedName>
        <fullName evidence="2">Uncharacterized protein</fullName>
    </submittedName>
</protein>
<dbReference type="HOGENOM" id="CLU_2484088_0_0_1"/>
<dbReference type="AlphaFoldDB" id="A0A0C3NLY9"/>
<keyword evidence="3" id="KW-1185">Reference proteome</keyword>
<organism evidence="2 3">
    <name type="scientific">Phlebiopsis gigantea (strain 11061_1 CR5-6)</name>
    <name type="common">White-rot fungus</name>
    <name type="synonym">Peniophora gigantea</name>
    <dbReference type="NCBI Taxonomy" id="745531"/>
    <lineage>
        <taxon>Eukaryota</taxon>
        <taxon>Fungi</taxon>
        <taxon>Dikarya</taxon>
        <taxon>Basidiomycota</taxon>
        <taxon>Agaricomycotina</taxon>
        <taxon>Agaricomycetes</taxon>
        <taxon>Polyporales</taxon>
        <taxon>Phanerochaetaceae</taxon>
        <taxon>Phlebiopsis</taxon>
    </lineage>
</organism>
<sequence>MHKLRDQMPIMARRHRLVFRMSRKYAYDSHKEDIKYETVLGHVFEHDSPYWKNIDIDLQPSPEPQSPELNSQSESDSSSYSESEDDP</sequence>
<proteinExistence type="predicted"/>
<evidence type="ECO:0000313" key="2">
    <source>
        <dbReference type="EMBL" id="KIP06074.1"/>
    </source>
</evidence>
<reference evidence="2 3" key="1">
    <citation type="journal article" date="2014" name="PLoS Genet.">
        <title>Analysis of the Phlebiopsis gigantea genome, transcriptome and secretome provides insight into its pioneer colonization strategies of wood.</title>
        <authorList>
            <person name="Hori C."/>
            <person name="Ishida T."/>
            <person name="Igarashi K."/>
            <person name="Samejima M."/>
            <person name="Suzuki H."/>
            <person name="Master E."/>
            <person name="Ferreira P."/>
            <person name="Ruiz-Duenas F.J."/>
            <person name="Held B."/>
            <person name="Canessa P."/>
            <person name="Larrondo L.F."/>
            <person name="Schmoll M."/>
            <person name="Druzhinina I.S."/>
            <person name="Kubicek C.P."/>
            <person name="Gaskell J.A."/>
            <person name="Kersten P."/>
            <person name="St John F."/>
            <person name="Glasner J."/>
            <person name="Sabat G."/>
            <person name="Splinter BonDurant S."/>
            <person name="Syed K."/>
            <person name="Yadav J."/>
            <person name="Mgbeahuruike A.C."/>
            <person name="Kovalchuk A."/>
            <person name="Asiegbu F.O."/>
            <person name="Lackner G."/>
            <person name="Hoffmeister D."/>
            <person name="Rencoret J."/>
            <person name="Gutierrez A."/>
            <person name="Sun H."/>
            <person name="Lindquist E."/>
            <person name="Barry K."/>
            <person name="Riley R."/>
            <person name="Grigoriev I.V."/>
            <person name="Henrissat B."/>
            <person name="Kues U."/>
            <person name="Berka R.M."/>
            <person name="Martinez A.T."/>
            <person name="Covert S.F."/>
            <person name="Blanchette R.A."/>
            <person name="Cullen D."/>
        </authorList>
    </citation>
    <scope>NUCLEOTIDE SEQUENCE [LARGE SCALE GENOMIC DNA]</scope>
    <source>
        <strain evidence="2 3">11061_1 CR5-6</strain>
    </source>
</reference>
<evidence type="ECO:0000313" key="3">
    <source>
        <dbReference type="Proteomes" id="UP000053257"/>
    </source>
</evidence>
<feature type="compositionally biased region" description="Low complexity" evidence="1">
    <location>
        <begin position="71"/>
        <end position="81"/>
    </location>
</feature>
<feature type="region of interest" description="Disordered" evidence="1">
    <location>
        <begin position="54"/>
        <end position="87"/>
    </location>
</feature>
<dbReference type="EMBL" id="KN840526">
    <property type="protein sequence ID" value="KIP06074.1"/>
    <property type="molecule type" value="Genomic_DNA"/>
</dbReference>
<dbReference type="Proteomes" id="UP000053257">
    <property type="component" value="Unassembled WGS sequence"/>
</dbReference>
<gene>
    <name evidence="2" type="ORF">PHLGIDRAFT_19535</name>
</gene>
<evidence type="ECO:0000256" key="1">
    <source>
        <dbReference type="SAM" id="MobiDB-lite"/>
    </source>
</evidence>
<name>A0A0C3NLY9_PHLG1</name>